<keyword evidence="3" id="KW-1185">Reference proteome</keyword>
<accession>A0ABW6T7Y4</accession>
<feature type="region of interest" description="Disordered" evidence="1">
    <location>
        <begin position="1"/>
        <end position="30"/>
    </location>
</feature>
<reference evidence="2 3" key="1">
    <citation type="submission" date="2024-10" db="EMBL/GenBank/DDBJ databases">
        <title>The Natural Products Discovery Center: Release of the First 8490 Sequenced Strains for Exploring Actinobacteria Biosynthetic Diversity.</title>
        <authorList>
            <person name="Kalkreuter E."/>
            <person name="Kautsar S.A."/>
            <person name="Yang D."/>
            <person name="Bader C.D."/>
            <person name="Teijaro C.N."/>
            <person name="Fluegel L."/>
            <person name="Davis C.M."/>
            <person name="Simpson J.R."/>
            <person name="Lauterbach L."/>
            <person name="Steele A.D."/>
            <person name="Gui C."/>
            <person name="Meng S."/>
            <person name="Li G."/>
            <person name="Viehrig K."/>
            <person name="Ye F."/>
            <person name="Su P."/>
            <person name="Kiefer A.F."/>
            <person name="Nichols A."/>
            <person name="Cepeda A.J."/>
            <person name="Yan W."/>
            <person name="Fan B."/>
            <person name="Jiang Y."/>
            <person name="Adhikari A."/>
            <person name="Zheng C.-J."/>
            <person name="Schuster L."/>
            <person name="Cowan T.M."/>
            <person name="Smanski M.J."/>
            <person name="Chevrette M.G."/>
            <person name="De Carvalho L.P.S."/>
            <person name="Shen B."/>
        </authorList>
    </citation>
    <scope>NUCLEOTIDE SEQUENCE [LARGE SCALE GENOMIC DNA]</scope>
    <source>
        <strain evidence="2 3">NPDC001867</strain>
    </source>
</reference>
<feature type="region of interest" description="Disordered" evidence="1">
    <location>
        <begin position="97"/>
        <end position="116"/>
    </location>
</feature>
<sequence>MDRDLAEQMLAAEEAAGDNTADEPARPTPEGYTIDTYLLLSVIDALQGVQAAIIASAGGEPPRITPMPRPMSALDIIRDEARDRSIQKLIDQFTSSVEQFSKSGSTSSEVVDAETQ</sequence>
<comment type="caution">
    <text evidence="2">The sequence shown here is derived from an EMBL/GenBank/DDBJ whole genome shotgun (WGS) entry which is preliminary data.</text>
</comment>
<feature type="compositionally biased region" description="Polar residues" evidence="1">
    <location>
        <begin position="97"/>
        <end position="110"/>
    </location>
</feature>
<dbReference type="Proteomes" id="UP001602089">
    <property type="component" value="Unassembled WGS sequence"/>
</dbReference>
<evidence type="ECO:0000313" key="2">
    <source>
        <dbReference type="EMBL" id="MFF4022264.1"/>
    </source>
</evidence>
<name>A0ABW6T7Y4_9NOCA</name>
<evidence type="ECO:0000256" key="1">
    <source>
        <dbReference type="SAM" id="MobiDB-lite"/>
    </source>
</evidence>
<protein>
    <submittedName>
        <fullName evidence="2">Uncharacterized protein</fullName>
    </submittedName>
</protein>
<evidence type="ECO:0000313" key="3">
    <source>
        <dbReference type="Proteomes" id="UP001602089"/>
    </source>
</evidence>
<organism evidence="2 3">
    <name type="scientific">Nocardia elegans</name>
    <dbReference type="NCBI Taxonomy" id="300029"/>
    <lineage>
        <taxon>Bacteria</taxon>
        <taxon>Bacillati</taxon>
        <taxon>Actinomycetota</taxon>
        <taxon>Actinomycetes</taxon>
        <taxon>Mycobacteriales</taxon>
        <taxon>Nocardiaceae</taxon>
        <taxon>Nocardia</taxon>
    </lineage>
</organism>
<dbReference type="RefSeq" id="WP_195022693.1">
    <property type="nucleotide sequence ID" value="NZ_JADLPS010000006.1"/>
</dbReference>
<gene>
    <name evidence="2" type="ORF">ACFYY5_05405</name>
</gene>
<proteinExistence type="predicted"/>
<dbReference type="EMBL" id="JBIATK010000002">
    <property type="protein sequence ID" value="MFF4022264.1"/>
    <property type="molecule type" value="Genomic_DNA"/>
</dbReference>